<dbReference type="GO" id="GO:0005789">
    <property type="term" value="C:endoplasmic reticulum membrane"/>
    <property type="evidence" value="ECO:0007669"/>
    <property type="project" value="UniProtKB-SubCell"/>
</dbReference>
<dbReference type="Pfam" id="PF03901">
    <property type="entry name" value="Glyco_transf_22"/>
    <property type="match status" value="1"/>
</dbReference>
<dbReference type="EMBL" id="GL996514">
    <property type="protein sequence ID" value="EGV65301.1"/>
    <property type="molecule type" value="Genomic_DNA"/>
</dbReference>
<keyword evidence="8 12" id="KW-0256">Endoplasmic reticulum</keyword>
<keyword evidence="10 12" id="KW-0472">Membrane</keyword>
<keyword evidence="7 12" id="KW-0812">Transmembrane</keyword>
<keyword evidence="5 12" id="KW-0328">Glycosyltransferase</keyword>
<evidence type="ECO:0000256" key="2">
    <source>
        <dbReference type="ARBA" id="ARBA00004687"/>
    </source>
</evidence>
<evidence type="ECO:0000256" key="3">
    <source>
        <dbReference type="ARBA" id="ARBA00006065"/>
    </source>
</evidence>
<evidence type="ECO:0000256" key="7">
    <source>
        <dbReference type="ARBA" id="ARBA00022692"/>
    </source>
</evidence>
<keyword evidence="4" id="KW-0337">GPI-anchor biosynthesis</keyword>
<feature type="transmembrane region" description="Helical" evidence="12">
    <location>
        <begin position="149"/>
        <end position="165"/>
    </location>
</feature>
<feature type="transmembrane region" description="Helical" evidence="12">
    <location>
        <begin position="264"/>
        <end position="284"/>
    </location>
</feature>
<evidence type="ECO:0000313" key="14">
    <source>
        <dbReference type="Proteomes" id="UP000000707"/>
    </source>
</evidence>
<feature type="transmembrane region" description="Helical" evidence="12">
    <location>
        <begin position="296"/>
        <end position="312"/>
    </location>
</feature>
<keyword evidence="6 13" id="KW-0808">Transferase</keyword>
<keyword evidence="14" id="KW-1185">Reference proteome</keyword>
<dbReference type="STRING" id="590646.G3B030"/>
<dbReference type="GO" id="GO:0000026">
    <property type="term" value="F:alpha-1,2-mannosyltransferase activity"/>
    <property type="evidence" value="ECO:0007669"/>
    <property type="project" value="TreeGrafter"/>
</dbReference>
<dbReference type="AlphaFoldDB" id="G3B030"/>
<dbReference type="GO" id="GO:0006506">
    <property type="term" value="P:GPI anchor biosynthetic process"/>
    <property type="evidence" value="ECO:0007669"/>
    <property type="project" value="UniProtKB-UniPathway"/>
</dbReference>
<evidence type="ECO:0000313" key="13">
    <source>
        <dbReference type="EMBL" id="EGV65301.1"/>
    </source>
</evidence>
<name>G3B030_CANTC</name>
<evidence type="ECO:0000256" key="5">
    <source>
        <dbReference type="ARBA" id="ARBA00022676"/>
    </source>
</evidence>
<dbReference type="EC" id="2.4.1.-" evidence="12"/>
<feature type="transmembrane region" description="Helical" evidence="12">
    <location>
        <begin position="177"/>
        <end position="203"/>
    </location>
</feature>
<evidence type="ECO:0000256" key="1">
    <source>
        <dbReference type="ARBA" id="ARBA00004477"/>
    </source>
</evidence>
<comment type="function">
    <text evidence="11">Mannosyltransferase involved in glycosylphosphatidylinositol-anchor biosynthesis. Transfers the third mannose to Man2-GlcN-acyl-PI during GPI precursor assembly.</text>
</comment>
<accession>G3B030</accession>
<feature type="transmembrane region" description="Helical" evidence="12">
    <location>
        <begin position="209"/>
        <end position="227"/>
    </location>
</feature>
<evidence type="ECO:0000256" key="4">
    <source>
        <dbReference type="ARBA" id="ARBA00022502"/>
    </source>
</evidence>
<comment type="similarity">
    <text evidence="3">Belongs to the glycosyltransferase 22 family. PIGB subfamily.</text>
</comment>
<dbReference type="HOGENOM" id="CLU_012353_0_1_1"/>
<evidence type="ECO:0000256" key="12">
    <source>
        <dbReference type="RuleBase" id="RU363075"/>
    </source>
</evidence>
<protein>
    <recommendedName>
        <fullName evidence="12">Mannosyltransferase</fullName>
        <ecNumber evidence="12">2.4.1.-</ecNumber>
    </recommendedName>
</protein>
<evidence type="ECO:0000256" key="10">
    <source>
        <dbReference type="ARBA" id="ARBA00023136"/>
    </source>
</evidence>
<sequence length="525" mass="61271">MSADGHSWFQRTWRVSHVWWVVLVVRLVNAFSISTFFQPDEFFQCLEPAHRLVFGYGYLTWEWQQGLRSSIHPLIYAGAYKLVSLVTDNTVFVVSAPKVMGAILAATAEAHLYVFAKRYTNNEQMAKITVILSILNPFNWYVITRSFSNTLEMVLTTIGLAYWPWRSSDYRTMFVPCGFAFVSCIIRPTNSIIWLVLGVYFVAIVSLQSNFKLVAGLAVELSVIFGVSTLLDRLFYGFYTFVLYNFVEFNVIRNLSVFYGSSPWHFHIFQSIPIILTTYLPFFVHAVWKFKLYRDILGLVCMSTLLLFSCIGHKEFRFIYPLMPIFLLYSAYSVRQVYLKSRTFKAWAVLVIVLNVVIALFFTTVNERGEIDILDYLKSENVLDYLKSENVLDVGFLTPCHSTPWQSHLHDPRFNNSWFITCEPPLHLTGKDPQLLREYRDESDQMYDDPRHFVHTNFPPEIDSVADEFKYNWPARVVIFEAFVEMDEILKHLGYVECKRLFNSYFHWDDRRRGDLVVFCRPGGS</sequence>
<keyword evidence="9 12" id="KW-1133">Transmembrane helix</keyword>
<evidence type="ECO:0000256" key="11">
    <source>
        <dbReference type="ARBA" id="ARBA00024708"/>
    </source>
</evidence>
<organism evidence="14">
    <name type="scientific">Candida tenuis (strain ATCC 10573 / BCRC 21748 / CBS 615 / JCM 9827 / NBRC 10315 / NRRL Y-1498 / VKM Y-70)</name>
    <name type="common">Yeast</name>
    <name type="synonym">Yamadazyma tenuis</name>
    <dbReference type="NCBI Taxonomy" id="590646"/>
    <lineage>
        <taxon>Eukaryota</taxon>
        <taxon>Fungi</taxon>
        <taxon>Dikarya</taxon>
        <taxon>Ascomycota</taxon>
        <taxon>Saccharomycotina</taxon>
        <taxon>Pichiomycetes</taxon>
        <taxon>Debaryomycetaceae</taxon>
        <taxon>Yamadazyma</taxon>
    </lineage>
</organism>
<dbReference type="UniPathway" id="UPA00196"/>
<dbReference type="OrthoDB" id="416834at2759"/>
<reference evidence="13 14" key="1">
    <citation type="journal article" date="2011" name="Proc. Natl. Acad. Sci. U.S.A.">
        <title>Comparative genomics of xylose-fermenting fungi for enhanced biofuel production.</title>
        <authorList>
            <person name="Wohlbach D.J."/>
            <person name="Kuo A."/>
            <person name="Sato T.K."/>
            <person name="Potts K.M."/>
            <person name="Salamov A.A."/>
            <person name="LaButti K.M."/>
            <person name="Sun H."/>
            <person name="Clum A."/>
            <person name="Pangilinan J.L."/>
            <person name="Lindquist E.A."/>
            <person name="Lucas S."/>
            <person name="Lapidus A."/>
            <person name="Jin M."/>
            <person name="Gunawan C."/>
            <person name="Balan V."/>
            <person name="Dale B.E."/>
            <person name="Jeffries T.W."/>
            <person name="Zinkel R."/>
            <person name="Barry K.W."/>
            <person name="Grigoriev I.V."/>
            <person name="Gasch A.P."/>
        </authorList>
    </citation>
    <scope>NUCLEOTIDE SEQUENCE [LARGE SCALE GENOMIC DNA]</scope>
    <source>
        <strain evidence="14">ATCC 10573 / BCRC 21748 / CBS 615 / JCM 9827 / NBRC 10315 / NRRL Y-1498 / VKM Y-70</strain>
    </source>
</reference>
<evidence type="ECO:0000256" key="9">
    <source>
        <dbReference type="ARBA" id="ARBA00022989"/>
    </source>
</evidence>
<gene>
    <name evidence="13" type="ORF">CANTEDRAFT_97226</name>
</gene>
<comment type="pathway">
    <text evidence="2">Glycolipid biosynthesis; glycosylphosphatidylinositol-anchor biosynthesis.</text>
</comment>
<evidence type="ECO:0000256" key="8">
    <source>
        <dbReference type="ARBA" id="ARBA00022824"/>
    </source>
</evidence>
<feature type="transmembrane region" description="Helical" evidence="12">
    <location>
        <begin position="346"/>
        <end position="365"/>
    </location>
</feature>
<dbReference type="InterPro" id="IPR005599">
    <property type="entry name" value="GPI_mannosylTrfase"/>
</dbReference>
<evidence type="ECO:0000256" key="6">
    <source>
        <dbReference type="ARBA" id="ARBA00022679"/>
    </source>
</evidence>
<dbReference type="Proteomes" id="UP000000707">
    <property type="component" value="Unassembled WGS sequence"/>
</dbReference>
<dbReference type="KEGG" id="cten:18250669"/>
<dbReference type="eggNOG" id="KOG1771">
    <property type="taxonomic scope" value="Eukaryota"/>
</dbReference>
<feature type="transmembrane region" description="Helical" evidence="12">
    <location>
        <begin position="318"/>
        <end position="334"/>
    </location>
</feature>
<dbReference type="PANTHER" id="PTHR22760">
    <property type="entry name" value="GLYCOSYLTRANSFERASE"/>
    <property type="match status" value="1"/>
</dbReference>
<proteinExistence type="inferred from homology"/>
<comment type="subcellular location">
    <subcellularLocation>
        <location evidence="1 12">Endoplasmic reticulum membrane</location>
        <topology evidence="1 12">Multi-pass membrane protein</topology>
    </subcellularLocation>
</comment>
<dbReference type="PANTHER" id="PTHR22760:SF4">
    <property type="entry name" value="GPI MANNOSYLTRANSFERASE 3"/>
    <property type="match status" value="1"/>
</dbReference>
<feature type="transmembrane region" description="Helical" evidence="12">
    <location>
        <begin position="17"/>
        <end position="37"/>
    </location>
</feature>
<dbReference type="GeneID" id="18250669"/>